<evidence type="ECO:0000313" key="2">
    <source>
        <dbReference type="EMBL" id="KAF2272412.1"/>
    </source>
</evidence>
<protein>
    <submittedName>
        <fullName evidence="2">Uncharacterized protein</fullName>
    </submittedName>
</protein>
<sequence>MYIPLSLLPLSLLLGLQSVAALPAANGVRGGKQQMAQILRGTGIRGMTVNQLNTLLRNLQAQGVTLGCGAQGGGGQGAVGGGEGATGGEEEAKENELVLNGKFDVPVAVQGGELKQDILFTSTAVGAFEYEYQAANADEVTVSENKSPAAPPAGFEAIEPSSFKITLAQSKGAGLTLSKIDYIFDPASAGLQGKDITKSQVGKLCENTGQFVISDTLGSLEFELEENEVTLNLDKNVTAEGEWGIFLPIAA</sequence>
<dbReference type="RefSeq" id="XP_033649951.1">
    <property type="nucleotide sequence ID" value="XM_033801232.1"/>
</dbReference>
<feature type="chain" id="PRO_5025384255" evidence="1">
    <location>
        <begin position="22"/>
        <end position="251"/>
    </location>
</feature>
<keyword evidence="3" id="KW-1185">Reference proteome</keyword>
<evidence type="ECO:0000256" key="1">
    <source>
        <dbReference type="SAM" id="SignalP"/>
    </source>
</evidence>
<keyword evidence="1" id="KW-0732">Signal</keyword>
<name>A0A6A6J7N2_WESOR</name>
<dbReference type="AlphaFoldDB" id="A0A6A6J7N2"/>
<dbReference type="EMBL" id="ML986521">
    <property type="protein sequence ID" value="KAF2272412.1"/>
    <property type="molecule type" value="Genomic_DNA"/>
</dbReference>
<evidence type="ECO:0000313" key="3">
    <source>
        <dbReference type="Proteomes" id="UP000800097"/>
    </source>
</evidence>
<accession>A0A6A6J7N2</accession>
<proteinExistence type="predicted"/>
<organism evidence="2 3">
    <name type="scientific">Westerdykella ornata</name>
    <dbReference type="NCBI Taxonomy" id="318751"/>
    <lineage>
        <taxon>Eukaryota</taxon>
        <taxon>Fungi</taxon>
        <taxon>Dikarya</taxon>
        <taxon>Ascomycota</taxon>
        <taxon>Pezizomycotina</taxon>
        <taxon>Dothideomycetes</taxon>
        <taxon>Pleosporomycetidae</taxon>
        <taxon>Pleosporales</taxon>
        <taxon>Sporormiaceae</taxon>
        <taxon>Westerdykella</taxon>
    </lineage>
</organism>
<gene>
    <name evidence="2" type="ORF">EI97DRAFT_461930</name>
</gene>
<dbReference type="OrthoDB" id="3014608at2759"/>
<dbReference type="Proteomes" id="UP000800097">
    <property type="component" value="Unassembled WGS sequence"/>
</dbReference>
<feature type="signal peptide" evidence="1">
    <location>
        <begin position="1"/>
        <end position="21"/>
    </location>
</feature>
<dbReference type="GeneID" id="54554407"/>
<reference evidence="2" key="1">
    <citation type="journal article" date="2020" name="Stud. Mycol.">
        <title>101 Dothideomycetes genomes: a test case for predicting lifestyles and emergence of pathogens.</title>
        <authorList>
            <person name="Haridas S."/>
            <person name="Albert R."/>
            <person name="Binder M."/>
            <person name="Bloem J."/>
            <person name="Labutti K."/>
            <person name="Salamov A."/>
            <person name="Andreopoulos B."/>
            <person name="Baker S."/>
            <person name="Barry K."/>
            <person name="Bills G."/>
            <person name="Bluhm B."/>
            <person name="Cannon C."/>
            <person name="Castanera R."/>
            <person name="Culley D."/>
            <person name="Daum C."/>
            <person name="Ezra D."/>
            <person name="Gonzalez J."/>
            <person name="Henrissat B."/>
            <person name="Kuo A."/>
            <person name="Liang C."/>
            <person name="Lipzen A."/>
            <person name="Lutzoni F."/>
            <person name="Magnuson J."/>
            <person name="Mondo S."/>
            <person name="Nolan M."/>
            <person name="Ohm R."/>
            <person name="Pangilinan J."/>
            <person name="Park H.-J."/>
            <person name="Ramirez L."/>
            <person name="Alfaro M."/>
            <person name="Sun H."/>
            <person name="Tritt A."/>
            <person name="Yoshinaga Y."/>
            <person name="Zwiers L.-H."/>
            <person name="Turgeon B."/>
            <person name="Goodwin S."/>
            <person name="Spatafora J."/>
            <person name="Crous P."/>
            <person name="Grigoriev I."/>
        </authorList>
    </citation>
    <scope>NUCLEOTIDE SEQUENCE</scope>
    <source>
        <strain evidence="2">CBS 379.55</strain>
    </source>
</reference>